<dbReference type="RefSeq" id="WP_058918454.1">
    <property type="nucleotide sequence ID" value="NZ_JBHSQC010000025.1"/>
</dbReference>
<feature type="region of interest" description="Disordered" evidence="1">
    <location>
        <begin position="24"/>
        <end position="62"/>
    </location>
</feature>
<dbReference type="EMBL" id="JBHUFF010000013">
    <property type="protein sequence ID" value="MFD1799344.1"/>
    <property type="molecule type" value="Genomic_DNA"/>
</dbReference>
<sequence length="366" mass="40907">MNKMLVFIGIAALLAGCDLIGNTKDESSSQESSSIIKASDDSVSQTAAASTSEMNSDEEKSAKEVLSFVPQTDEINKGLTIENDEVLSTLQQMVEEDQDMGFDDDVTIIYSGQTFGKTPNLSGVFLIVNRTDIPMKNMEFTYTFGGIDRKLIFDKKAFRLTEENFGVLEPNTVMPMYLSIPSESEAAFAALDAKQVIEEINAFNYDIADSSSDSSETIDQDQLFLKLPKQNSDKGQTIDNNPLMAEFNQLVIEHPEMGFENDVTVLYSQLYDKTDNGVLAYFLVINKTMVTMEDISFNFSYGTENNEMVWDQEPYTMTKEIFGVLEPNAVIPMTLSVPADKETLFFSITEENVQTSVDKFNYQIVK</sequence>
<protein>
    <submittedName>
        <fullName evidence="2">Lipoprotein</fullName>
    </submittedName>
</protein>
<name>A0ABW4NME3_9LACT</name>
<proteinExistence type="predicted"/>
<comment type="caution">
    <text evidence="2">The sequence shown here is derived from an EMBL/GenBank/DDBJ whole genome shotgun (WGS) entry which is preliminary data.</text>
</comment>
<organism evidence="2 3">
    <name type="scientific">Carnobacterium antarcticum</name>
    <dbReference type="NCBI Taxonomy" id="2126436"/>
    <lineage>
        <taxon>Bacteria</taxon>
        <taxon>Bacillati</taxon>
        <taxon>Bacillota</taxon>
        <taxon>Bacilli</taxon>
        <taxon>Lactobacillales</taxon>
        <taxon>Carnobacteriaceae</taxon>
        <taxon>Carnobacterium</taxon>
    </lineage>
</organism>
<accession>A0ABW4NME3</accession>
<evidence type="ECO:0000313" key="3">
    <source>
        <dbReference type="Proteomes" id="UP001597285"/>
    </source>
</evidence>
<evidence type="ECO:0000256" key="1">
    <source>
        <dbReference type="SAM" id="MobiDB-lite"/>
    </source>
</evidence>
<gene>
    <name evidence="2" type="ORF">ACFSBK_05710</name>
</gene>
<evidence type="ECO:0000313" key="2">
    <source>
        <dbReference type="EMBL" id="MFD1799344.1"/>
    </source>
</evidence>
<keyword evidence="2" id="KW-0449">Lipoprotein</keyword>
<feature type="compositionally biased region" description="Polar residues" evidence="1">
    <location>
        <begin position="41"/>
        <end position="54"/>
    </location>
</feature>
<reference evidence="3" key="1">
    <citation type="journal article" date="2019" name="Int. J. Syst. Evol. Microbiol.">
        <title>The Global Catalogue of Microorganisms (GCM) 10K type strain sequencing project: providing services to taxonomists for standard genome sequencing and annotation.</title>
        <authorList>
            <consortium name="The Broad Institute Genomics Platform"/>
            <consortium name="The Broad Institute Genome Sequencing Center for Infectious Disease"/>
            <person name="Wu L."/>
            <person name="Ma J."/>
        </authorList>
    </citation>
    <scope>NUCLEOTIDE SEQUENCE [LARGE SCALE GENOMIC DNA]</scope>
    <source>
        <strain evidence="3">KCTC 42143</strain>
    </source>
</reference>
<keyword evidence="3" id="KW-1185">Reference proteome</keyword>
<dbReference type="Proteomes" id="UP001597285">
    <property type="component" value="Unassembled WGS sequence"/>
</dbReference>
<dbReference type="PROSITE" id="PS51257">
    <property type="entry name" value="PROKAR_LIPOPROTEIN"/>
    <property type="match status" value="1"/>
</dbReference>